<evidence type="ECO:0000313" key="3">
    <source>
        <dbReference type="EMBL" id="GCB35256.1"/>
    </source>
</evidence>
<dbReference type="PANTHER" id="PTHR12411">
    <property type="entry name" value="CYSTEINE PROTEASE FAMILY C1-RELATED"/>
    <property type="match status" value="1"/>
</dbReference>
<dbReference type="SUPFAM" id="SSF54001">
    <property type="entry name" value="Cysteine proteinases"/>
    <property type="match status" value="1"/>
</dbReference>
<dbReference type="Gene3D" id="3.90.70.10">
    <property type="entry name" value="Cysteine proteinases"/>
    <property type="match status" value="1"/>
</dbReference>
<protein>
    <recommendedName>
        <fullName evidence="2">Peptidase C1A papain C-terminal domain-containing protein</fullName>
    </recommendedName>
</protein>
<dbReference type="GO" id="GO:0006508">
    <property type="term" value="P:proteolysis"/>
    <property type="evidence" value="ECO:0007669"/>
    <property type="project" value="InterPro"/>
</dbReference>
<dbReference type="InterPro" id="IPR000668">
    <property type="entry name" value="Peptidase_C1A_C"/>
</dbReference>
<keyword evidence="4" id="KW-1185">Reference proteome</keyword>
<dbReference type="SMART" id="SM00645">
    <property type="entry name" value="Pept_C1"/>
    <property type="match status" value="1"/>
</dbReference>
<dbReference type="Proteomes" id="UP000288079">
    <property type="component" value="Unassembled WGS sequence"/>
</dbReference>
<feature type="domain" description="Peptidase C1A papain C-terminal" evidence="2">
    <location>
        <begin position="36"/>
        <end position="258"/>
    </location>
</feature>
<reference evidence="3 4" key="1">
    <citation type="submission" date="2018-10" db="EMBL/GenBank/DDBJ databases">
        <title>Draft Genome Sequence of Bacteroides sp. KCTC 15687.</title>
        <authorList>
            <person name="Yu S.Y."/>
            <person name="Kim J.S."/>
            <person name="Oh B.S."/>
            <person name="Park S.H."/>
            <person name="Kang S.W."/>
            <person name="Park J.E."/>
            <person name="Choi S.H."/>
            <person name="Han K.I."/>
            <person name="Lee K.C."/>
            <person name="Eom M.K."/>
            <person name="Suh M.K."/>
            <person name="Lee D.H."/>
            <person name="Yoon H."/>
            <person name="Kim B."/>
            <person name="Yang S.J."/>
            <person name="Lee J.S."/>
            <person name="Lee J.H."/>
        </authorList>
    </citation>
    <scope>NUCLEOTIDE SEQUENCE [LARGE SCALE GENOMIC DNA]</scope>
    <source>
        <strain evidence="3 4">KCTC 15687</strain>
    </source>
</reference>
<comment type="similarity">
    <text evidence="1">Belongs to the peptidase C1 family.</text>
</comment>
<comment type="caution">
    <text evidence="3">The sequence shown here is derived from an EMBL/GenBank/DDBJ whole genome shotgun (WGS) entry which is preliminary data.</text>
</comment>
<organism evidence="3 4">
    <name type="scientific">Bacteroides faecalis</name>
    <dbReference type="NCBI Taxonomy" id="2447885"/>
    <lineage>
        <taxon>Bacteria</taxon>
        <taxon>Pseudomonadati</taxon>
        <taxon>Bacteroidota</taxon>
        <taxon>Bacteroidia</taxon>
        <taxon>Bacteroidales</taxon>
        <taxon>Bacteroidaceae</taxon>
        <taxon>Bacteroides</taxon>
    </lineage>
</organism>
<dbReference type="CDD" id="cd02619">
    <property type="entry name" value="Peptidase_C1"/>
    <property type="match status" value="1"/>
</dbReference>
<proteinExistence type="inferred from homology"/>
<gene>
    <name evidence="3" type="ORF">KGMB02408_22010</name>
</gene>
<dbReference type="GO" id="GO:0008234">
    <property type="term" value="F:cysteine-type peptidase activity"/>
    <property type="evidence" value="ECO:0007669"/>
    <property type="project" value="InterPro"/>
</dbReference>
<accession>A0A401LUL9</accession>
<sequence length="269" mass="30226">MFFKSYLCLMTIKIVQMKKILTLIVVALFFSFSKGFAQGKDLRPLFEKYGISVKDQGSRGTCSIFTIVGLIEFERAHVLKDNTPLSVEYLNWSANQIEGINADGSFFNYAIDGMAKYGICADDYMPYATRFTEKVEPSESAKKDAMSRKIGKQIWIKQWNPKNGITKEQLHEVQKQLDANHPVAIGFQWPKQGEAIGEHGELAVVERENVFDGHSILIVGYQADDKTPGGGYLIFKNSFGESFGDKGYGRIPYAYALLYANDAMALHLK</sequence>
<evidence type="ECO:0000313" key="4">
    <source>
        <dbReference type="Proteomes" id="UP000288079"/>
    </source>
</evidence>
<name>A0A401LUL9_9BACE</name>
<dbReference type="InterPro" id="IPR013128">
    <property type="entry name" value="Peptidase_C1A"/>
</dbReference>
<evidence type="ECO:0000259" key="2">
    <source>
        <dbReference type="SMART" id="SM00645"/>
    </source>
</evidence>
<dbReference type="Pfam" id="PF00112">
    <property type="entry name" value="Peptidase_C1"/>
    <property type="match status" value="1"/>
</dbReference>
<evidence type="ECO:0000256" key="1">
    <source>
        <dbReference type="ARBA" id="ARBA00008455"/>
    </source>
</evidence>
<dbReference type="AlphaFoldDB" id="A0A401LUL9"/>
<dbReference type="EMBL" id="BHWB01000005">
    <property type="protein sequence ID" value="GCB35256.1"/>
    <property type="molecule type" value="Genomic_DNA"/>
</dbReference>
<dbReference type="InterPro" id="IPR038765">
    <property type="entry name" value="Papain-like_cys_pep_sf"/>
</dbReference>